<keyword evidence="2" id="KW-1185">Reference proteome</keyword>
<sequence>MVAGQGMFPGAPLVGVLFGSDRARSMMRSWAYLSRHLPGGVYWIQRVCDQRATGLCLAPATTSFKLLCNLLCAVKLIHVGNFHSNNLDGICPIIRASVLRIAPEDHGDPKREDAIFAEHVLGSCHYGADFDVVAACADDSKVHELQLSTKLVR</sequence>
<proteinExistence type="predicted"/>
<reference evidence="1" key="1">
    <citation type="submission" date="2023-10" db="EMBL/GenBank/DDBJ databases">
        <authorList>
            <person name="Chen Y."/>
            <person name="Shah S."/>
            <person name="Dougan E. K."/>
            <person name="Thang M."/>
            <person name="Chan C."/>
        </authorList>
    </citation>
    <scope>NUCLEOTIDE SEQUENCE [LARGE SCALE GENOMIC DNA]</scope>
</reference>
<feature type="non-terminal residue" evidence="1">
    <location>
        <position position="153"/>
    </location>
</feature>
<accession>A0ABN9VSS4</accession>
<evidence type="ECO:0000313" key="1">
    <source>
        <dbReference type="EMBL" id="CAK0876545.1"/>
    </source>
</evidence>
<dbReference type="EMBL" id="CAUYUJ010017636">
    <property type="protein sequence ID" value="CAK0876545.1"/>
    <property type="molecule type" value="Genomic_DNA"/>
</dbReference>
<gene>
    <name evidence="1" type="ORF">PCOR1329_LOCUS60861</name>
</gene>
<dbReference type="Proteomes" id="UP001189429">
    <property type="component" value="Unassembled WGS sequence"/>
</dbReference>
<organism evidence="1 2">
    <name type="scientific">Prorocentrum cordatum</name>
    <dbReference type="NCBI Taxonomy" id="2364126"/>
    <lineage>
        <taxon>Eukaryota</taxon>
        <taxon>Sar</taxon>
        <taxon>Alveolata</taxon>
        <taxon>Dinophyceae</taxon>
        <taxon>Prorocentrales</taxon>
        <taxon>Prorocentraceae</taxon>
        <taxon>Prorocentrum</taxon>
    </lineage>
</organism>
<name>A0ABN9VSS4_9DINO</name>
<comment type="caution">
    <text evidence="1">The sequence shown here is derived from an EMBL/GenBank/DDBJ whole genome shotgun (WGS) entry which is preliminary data.</text>
</comment>
<protein>
    <submittedName>
        <fullName evidence="1">Uncharacterized protein</fullName>
    </submittedName>
</protein>
<evidence type="ECO:0000313" key="2">
    <source>
        <dbReference type="Proteomes" id="UP001189429"/>
    </source>
</evidence>